<comment type="similarity">
    <text evidence="1">Belongs to the PhzF family.</text>
</comment>
<dbReference type="GO" id="GO:0016853">
    <property type="term" value="F:isomerase activity"/>
    <property type="evidence" value="ECO:0007669"/>
    <property type="project" value="UniProtKB-KW"/>
</dbReference>
<evidence type="ECO:0000313" key="4">
    <source>
        <dbReference type="EMBL" id="RAS20980.1"/>
    </source>
</evidence>
<keyword evidence="2" id="KW-0413">Isomerase</keyword>
<proteinExistence type="inferred from homology"/>
<evidence type="ECO:0000256" key="2">
    <source>
        <dbReference type="ARBA" id="ARBA00023235"/>
    </source>
</evidence>
<dbReference type="Gene3D" id="3.10.310.10">
    <property type="entry name" value="Diaminopimelate Epimerase, Chain A, domain 1"/>
    <property type="match status" value="2"/>
</dbReference>
<dbReference type="SUPFAM" id="SSF54506">
    <property type="entry name" value="Diaminopimelate epimerase-like"/>
    <property type="match status" value="1"/>
</dbReference>
<organism evidence="4 5">
    <name type="scientific">Paraburkholderia bryophila</name>
    <dbReference type="NCBI Taxonomy" id="420952"/>
    <lineage>
        <taxon>Bacteria</taxon>
        <taxon>Pseudomonadati</taxon>
        <taxon>Pseudomonadota</taxon>
        <taxon>Betaproteobacteria</taxon>
        <taxon>Burkholderiales</taxon>
        <taxon>Burkholderiaceae</taxon>
        <taxon>Paraburkholderia</taxon>
    </lineage>
</organism>
<evidence type="ECO:0000313" key="5">
    <source>
        <dbReference type="Proteomes" id="UP000248918"/>
    </source>
</evidence>
<evidence type="ECO:0000256" key="3">
    <source>
        <dbReference type="PIRSR" id="PIRSR016184-1"/>
    </source>
</evidence>
<dbReference type="PANTHER" id="PTHR13774">
    <property type="entry name" value="PHENAZINE BIOSYNTHESIS PROTEIN"/>
    <property type="match status" value="1"/>
</dbReference>
<sequence>MSLRHPVELVSVFAAGPGGGNPAPIVVDAAGMSDRDMQQVAQRYGHESGFVLPAPAGSDCDYEFRFWVPNHEMPMCGHATVGAVWLLHRNGRLQRDRLTVQTRSGRVGVRITGATPEGAAVEISQPVGRIEALPQAQLSRDEILDTLGIGEAQLAPLPIQNACTSRVKTLIPLASPACLDALAPRFDRIEALCERIGSTGLYPYATFDAGRQIFDARQFPRASGYPEDAATGIAASALSFGLLANGMVEASTRTITIRQGRAMKRPSQISVRFSFNADAGSGSGSPDGCWLGGAVCREATSGEHSGEHSGAPS</sequence>
<name>A0A329BH35_9BURK</name>
<dbReference type="NCBIfam" id="TIGR00654">
    <property type="entry name" value="PhzF_family"/>
    <property type="match status" value="1"/>
</dbReference>
<dbReference type="PANTHER" id="PTHR13774:SF39">
    <property type="entry name" value="BIOSYNTHESIS PROTEIN, PUTATIVE-RELATED"/>
    <property type="match status" value="1"/>
</dbReference>
<feature type="active site" evidence="3">
    <location>
        <position position="47"/>
    </location>
</feature>
<comment type="caution">
    <text evidence="4">The sequence shown here is derived from an EMBL/GenBank/DDBJ whole genome shotgun (WGS) entry which is preliminary data.</text>
</comment>
<dbReference type="InterPro" id="IPR003719">
    <property type="entry name" value="Phenazine_PhzF-like"/>
</dbReference>
<dbReference type="GO" id="GO:0005737">
    <property type="term" value="C:cytoplasm"/>
    <property type="evidence" value="ECO:0007669"/>
    <property type="project" value="TreeGrafter"/>
</dbReference>
<dbReference type="AlphaFoldDB" id="A0A329BH35"/>
<dbReference type="OrthoDB" id="9788221at2"/>
<evidence type="ECO:0000256" key="1">
    <source>
        <dbReference type="ARBA" id="ARBA00008270"/>
    </source>
</evidence>
<reference evidence="4 5" key="1">
    <citation type="submission" date="2018-06" db="EMBL/GenBank/DDBJ databases">
        <title>Genomic Encyclopedia of Type Strains, Phase III (KMG-III): the genomes of soil and plant-associated and newly described type strains.</title>
        <authorList>
            <person name="Whitman W."/>
        </authorList>
    </citation>
    <scope>NUCLEOTIDE SEQUENCE [LARGE SCALE GENOMIC DNA]</scope>
    <source>
        <strain evidence="4 5">LMG 23644</strain>
    </source>
</reference>
<accession>A0A329BH35</accession>
<protein>
    <submittedName>
        <fullName evidence="4">PhzF family phenazine biosynthesis protein</fullName>
    </submittedName>
</protein>
<dbReference type="EMBL" id="QLTK01000032">
    <property type="protein sequence ID" value="RAS20980.1"/>
    <property type="molecule type" value="Genomic_DNA"/>
</dbReference>
<dbReference type="PIRSF" id="PIRSF016184">
    <property type="entry name" value="PhzC_PhzF"/>
    <property type="match status" value="1"/>
</dbReference>
<gene>
    <name evidence="4" type="ORF">BX591_13255</name>
</gene>
<dbReference type="Pfam" id="PF02567">
    <property type="entry name" value="PhzC-PhzF"/>
    <property type="match status" value="1"/>
</dbReference>
<dbReference type="Proteomes" id="UP000248918">
    <property type="component" value="Unassembled WGS sequence"/>
</dbReference>